<keyword evidence="1" id="KW-0175">Coiled coil</keyword>
<gene>
    <name evidence="4" type="primary">101896346</name>
</gene>
<dbReference type="EnsemblMetazoa" id="MDOA005592-RA">
    <property type="protein sequence ID" value="MDOA005592-PA"/>
    <property type="gene ID" value="MDOA005592"/>
</dbReference>
<dbReference type="AlphaFoldDB" id="A0A1I8MJM6"/>
<feature type="compositionally biased region" description="Polar residues" evidence="2">
    <location>
        <begin position="111"/>
        <end position="123"/>
    </location>
</feature>
<feature type="region of interest" description="Disordered" evidence="2">
    <location>
        <begin position="95"/>
        <end position="156"/>
    </location>
</feature>
<evidence type="ECO:0000256" key="2">
    <source>
        <dbReference type="SAM" id="MobiDB-lite"/>
    </source>
</evidence>
<reference evidence="4" key="1">
    <citation type="submission" date="2020-05" db="UniProtKB">
        <authorList>
            <consortium name="EnsemblMetazoa"/>
        </authorList>
    </citation>
    <scope>IDENTIFICATION</scope>
    <source>
        <strain evidence="4">Aabys</strain>
    </source>
</reference>
<keyword evidence="3" id="KW-0472">Membrane</keyword>
<dbReference type="GO" id="GO:0008061">
    <property type="term" value="F:chitin binding"/>
    <property type="evidence" value="ECO:0007669"/>
    <property type="project" value="InterPro"/>
</dbReference>
<evidence type="ECO:0000256" key="1">
    <source>
        <dbReference type="SAM" id="Coils"/>
    </source>
</evidence>
<name>A0A1I8MJM6_MUSDO</name>
<feature type="coiled-coil region" evidence="1">
    <location>
        <begin position="295"/>
        <end position="342"/>
    </location>
</feature>
<dbReference type="STRING" id="7370.A0A1I8MJM6"/>
<sequence>MVEAKKLALILLGIYVVIVANFGIVNGNVVTTTLDPWVSDVEPAVTTEPALNEPVTDEQPAEVPTTETPVETTPATSTESVTECVCDCRDQGRECDNTTTNPSGDLPAATTEATAENDPSTNVPKEETETTTPSNAEEVTSTTAPPPPPCNTPGAEADPSDCRVYHDCTATGSADGGFHLLTKFCASNEAYSVKLGRCSRDISSCPNDVVCQVKGGVADPVSNTSYYLCEPRLIGGGFHVFHVQCSANQVFYPLLGKCFLDLENLPAAPAYPGFPPYYWNPFEDIDIVKAELKLIKEQDKLTLKLEKELLKAEKKRQKELQKEAELRAKQEEKLKKELLKQESATFVCPQDGTYPSTVSETAYFVCVSKKGKSKVSVVQCPVGSKFNADIGFCAIDQTLLNQALSDVSVSVDDEDDD</sequence>
<feature type="compositionally biased region" description="Low complexity" evidence="2">
    <location>
        <begin position="61"/>
        <end position="79"/>
    </location>
</feature>
<dbReference type="OrthoDB" id="6020543at2759"/>
<proteinExistence type="predicted"/>
<evidence type="ECO:0000313" key="4">
    <source>
        <dbReference type="EnsemblMetazoa" id="MDOA005592-PA"/>
    </source>
</evidence>
<feature type="region of interest" description="Disordered" evidence="2">
    <location>
        <begin position="51"/>
        <end position="79"/>
    </location>
</feature>
<dbReference type="VEuPathDB" id="VectorBase:MDOA005592"/>
<dbReference type="KEGG" id="mde:101896346"/>
<dbReference type="RefSeq" id="XP_005183060.2">
    <property type="nucleotide sequence ID" value="XM_005183003.4"/>
</dbReference>
<dbReference type="VEuPathDB" id="VectorBase:MDOMA2_011795"/>
<dbReference type="SUPFAM" id="SSF57625">
    <property type="entry name" value="Invertebrate chitin-binding proteins"/>
    <property type="match status" value="1"/>
</dbReference>
<dbReference type="InterPro" id="IPR036508">
    <property type="entry name" value="Chitin-bd_dom_sf"/>
</dbReference>
<accession>A0A1I8MJM6</accession>
<feature type="transmembrane region" description="Helical" evidence="3">
    <location>
        <begin position="7"/>
        <end position="25"/>
    </location>
</feature>
<organism evidence="4">
    <name type="scientific">Musca domestica</name>
    <name type="common">House fly</name>
    <dbReference type="NCBI Taxonomy" id="7370"/>
    <lineage>
        <taxon>Eukaryota</taxon>
        <taxon>Metazoa</taxon>
        <taxon>Ecdysozoa</taxon>
        <taxon>Arthropoda</taxon>
        <taxon>Hexapoda</taxon>
        <taxon>Insecta</taxon>
        <taxon>Pterygota</taxon>
        <taxon>Neoptera</taxon>
        <taxon>Endopterygota</taxon>
        <taxon>Diptera</taxon>
        <taxon>Brachycera</taxon>
        <taxon>Muscomorpha</taxon>
        <taxon>Muscoidea</taxon>
        <taxon>Muscidae</taxon>
        <taxon>Musca</taxon>
    </lineage>
</organism>
<keyword evidence="3" id="KW-1133">Transmembrane helix</keyword>
<keyword evidence="3" id="KW-0812">Transmembrane</keyword>
<protein>
    <recommendedName>
        <fullName evidence="5">Chitin-binding type-2 domain-containing protein</fullName>
    </recommendedName>
</protein>
<evidence type="ECO:0008006" key="5">
    <source>
        <dbReference type="Google" id="ProtNLM"/>
    </source>
</evidence>
<evidence type="ECO:0000256" key="3">
    <source>
        <dbReference type="SAM" id="Phobius"/>
    </source>
</evidence>
<dbReference type="eggNOG" id="ENOG502STR4">
    <property type="taxonomic scope" value="Eukaryota"/>
</dbReference>